<dbReference type="CDD" id="cd03024">
    <property type="entry name" value="DsbA_FrnE"/>
    <property type="match status" value="1"/>
</dbReference>
<gene>
    <name evidence="2" type="ORF">SAMN04515674_112119</name>
</gene>
<name>A0A1I5WRE3_9BACT</name>
<dbReference type="STRING" id="1079859.SAMN04515674_112119"/>
<keyword evidence="3" id="KW-1185">Reference proteome</keyword>
<evidence type="ECO:0000259" key="1">
    <source>
        <dbReference type="Pfam" id="PF01323"/>
    </source>
</evidence>
<proteinExistence type="predicted"/>
<accession>A0A1I5WRE3</accession>
<dbReference type="Pfam" id="PF01323">
    <property type="entry name" value="DSBA"/>
    <property type="match status" value="1"/>
</dbReference>
<feature type="domain" description="DSBA-like thioredoxin" evidence="1">
    <location>
        <begin position="9"/>
        <end position="205"/>
    </location>
</feature>
<dbReference type="GO" id="GO:0016491">
    <property type="term" value="F:oxidoreductase activity"/>
    <property type="evidence" value="ECO:0007669"/>
    <property type="project" value="InterPro"/>
</dbReference>
<dbReference type="OrthoDB" id="9799122at2"/>
<keyword evidence="2" id="KW-0413">Isomerase</keyword>
<dbReference type="Proteomes" id="UP000199306">
    <property type="component" value="Unassembled WGS sequence"/>
</dbReference>
<organism evidence="2 3">
    <name type="scientific">Pseudarcicella hirudinis</name>
    <dbReference type="NCBI Taxonomy" id="1079859"/>
    <lineage>
        <taxon>Bacteria</taxon>
        <taxon>Pseudomonadati</taxon>
        <taxon>Bacteroidota</taxon>
        <taxon>Cytophagia</taxon>
        <taxon>Cytophagales</taxon>
        <taxon>Flectobacillaceae</taxon>
        <taxon>Pseudarcicella</taxon>
    </lineage>
</organism>
<dbReference type="InterPro" id="IPR036249">
    <property type="entry name" value="Thioredoxin-like_sf"/>
</dbReference>
<reference evidence="2 3" key="1">
    <citation type="submission" date="2016-10" db="EMBL/GenBank/DDBJ databases">
        <authorList>
            <person name="de Groot N.N."/>
        </authorList>
    </citation>
    <scope>NUCLEOTIDE SEQUENCE [LARGE SCALE GENOMIC DNA]</scope>
    <source>
        <strain evidence="3">E92,LMG 26720,CCM 7988</strain>
    </source>
</reference>
<sequence length="231" mass="26088">MNNKPTISVDVISDVVCPWCYIGKRRLESALESLKEEHHIEVTYHPFQLDPSVPIEGYDFQEYMENRFGAGFAQKSKQVEQVAESVGLDFNFEDLPKSINTFNLHRFIQISGEEGIQAEVKEALMDAYFVKRIDLTNPENIVNLFGQFGWSSEKTLEILHSDRGADAVKEEINYYKQMGVNSVPFYVINNKYGIAGAQPAEAFIQTITKVAREMNIEVAAGDSCDIDGENC</sequence>
<dbReference type="EMBL" id="FOXH01000012">
    <property type="protein sequence ID" value="SFQ22088.1"/>
    <property type="molecule type" value="Genomic_DNA"/>
</dbReference>
<dbReference type="Gene3D" id="3.40.30.10">
    <property type="entry name" value="Glutaredoxin"/>
    <property type="match status" value="1"/>
</dbReference>
<dbReference type="SUPFAM" id="SSF52833">
    <property type="entry name" value="Thioredoxin-like"/>
    <property type="match status" value="1"/>
</dbReference>
<dbReference type="InterPro" id="IPR001853">
    <property type="entry name" value="DSBA-like_thioredoxin_dom"/>
</dbReference>
<dbReference type="AlphaFoldDB" id="A0A1I5WRE3"/>
<protein>
    <submittedName>
        <fullName evidence="2">Predicted dithiol-disulfide isomerase, DsbA family</fullName>
    </submittedName>
</protein>
<evidence type="ECO:0000313" key="3">
    <source>
        <dbReference type="Proteomes" id="UP000199306"/>
    </source>
</evidence>
<dbReference type="PANTHER" id="PTHR13887:SF41">
    <property type="entry name" value="THIOREDOXIN SUPERFAMILY PROTEIN"/>
    <property type="match status" value="1"/>
</dbReference>
<evidence type="ECO:0000313" key="2">
    <source>
        <dbReference type="EMBL" id="SFQ22088.1"/>
    </source>
</evidence>
<dbReference type="GO" id="GO:0016853">
    <property type="term" value="F:isomerase activity"/>
    <property type="evidence" value="ECO:0007669"/>
    <property type="project" value="UniProtKB-KW"/>
</dbReference>
<dbReference type="RefSeq" id="WP_092018657.1">
    <property type="nucleotide sequence ID" value="NZ_FOXH01000012.1"/>
</dbReference>
<dbReference type="PANTHER" id="PTHR13887">
    <property type="entry name" value="GLUTATHIONE S-TRANSFERASE KAPPA"/>
    <property type="match status" value="1"/>
</dbReference>